<comment type="caution">
    <text evidence="4">The sequence shown here is derived from an EMBL/GenBank/DDBJ whole genome shotgun (WGS) entry which is preliminary data.</text>
</comment>
<evidence type="ECO:0000256" key="2">
    <source>
        <dbReference type="SAM" id="MobiDB-lite"/>
    </source>
</evidence>
<dbReference type="PATRIC" id="fig|1502723.3.peg.3050"/>
<evidence type="ECO:0000259" key="3">
    <source>
        <dbReference type="Pfam" id="PF01551"/>
    </source>
</evidence>
<feature type="compositionally biased region" description="Low complexity" evidence="2">
    <location>
        <begin position="116"/>
        <end position="137"/>
    </location>
</feature>
<dbReference type="AlphaFoldDB" id="A0A0D8BD65"/>
<organism evidence="4 5">
    <name type="scientific">Frankia torreyi</name>
    <dbReference type="NCBI Taxonomy" id="1856"/>
    <lineage>
        <taxon>Bacteria</taxon>
        <taxon>Bacillati</taxon>
        <taxon>Actinomycetota</taxon>
        <taxon>Actinomycetes</taxon>
        <taxon>Frankiales</taxon>
        <taxon>Frankiaceae</taxon>
        <taxon>Frankia</taxon>
    </lineage>
</organism>
<name>A0A0D8BD65_9ACTN</name>
<reference evidence="5" key="1">
    <citation type="submission" date="2015-02" db="EMBL/GenBank/DDBJ databases">
        <title>Draft Genome of Frankia sp. CpI1-S.</title>
        <authorList>
            <person name="Oshone R.T."/>
            <person name="Ngom M."/>
            <person name="Ghodhbane-Gtari F."/>
            <person name="Gtari M."/>
            <person name="Morris K."/>
            <person name="Thomas K."/>
            <person name="Sen A."/>
            <person name="Tisa L.S."/>
        </authorList>
    </citation>
    <scope>NUCLEOTIDE SEQUENCE [LARGE SCALE GENOMIC DNA]</scope>
    <source>
        <strain evidence="5">CpI1-S</strain>
    </source>
</reference>
<dbReference type="OrthoDB" id="5245088at2"/>
<dbReference type="EMBL" id="JYFN01000028">
    <property type="protein sequence ID" value="KJE22010.1"/>
    <property type="molecule type" value="Genomic_DNA"/>
</dbReference>
<dbReference type="PANTHER" id="PTHR21666:SF289">
    <property type="entry name" value="L-ALA--D-GLU ENDOPEPTIDASE"/>
    <property type="match status" value="1"/>
</dbReference>
<dbReference type="SUPFAM" id="SSF51261">
    <property type="entry name" value="Duplicated hybrid motif"/>
    <property type="match status" value="1"/>
</dbReference>
<feature type="region of interest" description="Disordered" evidence="2">
    <location>
        <begin position="44"/>
        <end position="215"/>
    </location>
</feature>
<keyword evidence="5" id="KW-1185">Reference proteome</keyword>
<dbReference type="PANTHER" id="PTHR21666">
    <property type="entry name" value="PEPTIDASE-RELATED"/>
    <property type="match status" value="1"/>
</dbReference>
<dbReference type="InterPro" id="IPR016047">
    <property type="entry name" value="M23ase_b-sheet_dom"/>
</dbReference>
<gene>
    <name evidence="4" type="ORF">FF36_03600</name>
</gene>
<dbReference type="RefSeq" id="WP_044886196.1">
    <property type="nucleotide sequence ID" value="NZ_JYFN01000028.1"/>
</dbReference>
<dbReference type="GO" id="GO:0004222">
    <property type="term" value="F:metalloendopeptidase activity"/>
    <property type="evidence" value="ECO:0007669"/>
    <property type="project" value="TreeGrafter"/>
</dbReference>
<keyword evidence="1" id="KW-0732">Signal</keyword>
<evidence type="ECO:0000313" key="4">
    <source>
        <dbReference type="EMBL" id="KJE22010.1"/>
    </source>
</evidence>
<feature type="domain" description="M23ase beta-sheet core" evidence="3">
    <location>
        <begin position="236"/>
        <end position="329"/>
    </location>
</feature>
<dbReference type="Pfam" id="PF01551">
    <property type="entry name" value="Peptidase_M23"/>
    <property type="match status" value="1"/>
</dbReference>
<dbReference type="Proteomes" id="UP000032545">
    <property type="component" value="Unassembled WGS sequence"/>
</dbReference>
<evidence type="ECO:0000313" key="5">
    <source>
        <dbReference type="Proteomes" id="UP000032545"/>
    </source>
</evidence>
<proteinExistence type="predicted"/>
<evidence type="ECO:0000256" key="1">
    <source>
        <dbReference type="ARBA" id="ARBA00022729"/>
    </source>
</evidence>
<protein>
    <submittedName>
        <fullName evidence="4">Peptidase family M23</fullName>
    </submittedName>
</protein>
<reference evidence="4 5" key="2">
    <citation type="journal article" date="2016" name="Genome Announc.">
        <title>Permanent Draft Genome Sequences for Two Variants of Frankia sp. Strain CpI1, the First Frankia Strain Isolated from Root Nodules of Comptonia peregrina.</title>
        <authorList>
            <person name="Oshone R."/>
            <person name="Hurst S.G.IV."/>
            <person name="Abebe-Akele F."/>
            <person name="Simpson S."/>
            <person name="Morris K."/>
            <person name="Thomas W.K."/>
            <person name="Tisa L.S."/>
        </authorList>
    </citation>
    <scope>NUCLEOTIDE SEQUENCE [LARGE SCALE GENOMIC DNA]</scope>
    <source>
        <strain evidence="5">CpI1-S</strain>
    </source>
</reference>
<dbReference type="InterPro" id="IPR011055">
    <property type="entry name" value="Dup_hybrid_motif"/>
</dbReference>
<dbReference type="Gene3D" id="2.70.70.10">
    <property type="entry name" value="Glucose Permease (Domain IIA)"/>
    <property type="match status" value="1"/>
</dbReference>
<feature type="compositionally biased region" description="Low complexity" evidence="2">
    <location>
        <begin position="79"/>
        <end position="103"/>
    </location>
</feature>
<dbReference type="CDD" id="cd12797">
    <property type="entry name" value="M23_peptidase"/>
    <property type="match status" value="1"/>
</dbReference>
<sequence length="346" mass="34861">MPRLPRFDPLWLVIPAIALLIAVGWPTRVPINPRGSGPPATITARTADPADPLPGTELDDGLGTGPRDGAVPNDTIGQALAAAPEPVAATTRAPVPGAGVTVAPPRPTTSPGASSARAVPAVPGTTTPAPSASLPTRDAASGPGPGDPSSIHRPPEPGSTRPGDPRRPALSPPVADPPGGGARAPRRAPPPGASDRLAAAAEPATTEGVPPLRWPLPGPVAVSRAFQRPATPFGPGHRGVDLRGSPAGSVLAAAAGTVSFAGPVAGRGVVTIDHGMVRTTYEPLRPAVHAGAVVRAGDLLGWLTDGHPGCPTTTCLHWGLLRGVEYLDPLSSFRRVPPRLLPLRPG</sequence>
<dbReference type="InterPro" id="IPR050570">
    <property type="entry name" value="Cell_wall_metabolism_enzyme"/>
</dbReference>
<accession>A0A0D8BD65</accession>